<evidence type="ECO:0000313" key="5">
    <source>
        <dbReference type="Proteomes" id="UP001219934"/>
    </source>
</evidence>
<dbReference type="GO" id="GO:0016491">
    <property type="term" value="F:oxidoreductase activity"/>
    <property type="evidence" value="ECO:0007669"/>
    <property type="project" value="UniProtKB-KW"/>
</dbReference>
<dbReference type="EMBL" id="JAPTMU010000018">
    <property type="protein sequence ID" value="KAJ4928410.1"/>
    <property type="molecule type" value="Genomic_DNA"/>
</dbReference>
<protein>
    <recommendedName>
        <fullName evidence="3">D-isomer specific 2-hydroxyacid dehydrogenase NAD-binding domain-containing protein</fullName>
    </recommendedName>
</protein>
<sequence length="97" mass="10563">MKPTATLVNISRGRVVDQDALVKALKSETILAAALDVTYPEPLPRDHPLLGLPNVLITPHVGTDTLSTSRKMVQRMVENAVAVRKGQTIPNEVKPKM</sequence>
<dbReference type="PANTHER" id="PTHR43333">
    <property type="entry name" value="2-HACID_DH_C DOMAIN-CONTAINING PROTEIN"/>
    <property type="match status" value="1"/>
</dbReference>
<evidence type="ECO:0000313" key="4">
    <source>
        <dbReference type="EMBL" id="KAJ4928410.1"/>
    </source>
</evidence>
<evidence type="ECO:0000259" key="3">
    <source>
        <dbReference type="Pfam" id="PF02826"/>
    </source>
</evidence>
<name>A0AAD6FC60_9TELE</name>
<proteinExistence type="predicted"/>
<dbReference type="InterPro" id="IPR036291">
    <property type="entry name" value="NAD(P)-bd_dom_sf"/>
</dbReference>
<feature type="domain" description="D-isomer specific 2-hydroxyacid dehydrogenase NAD-binding" evidence="3">
    <location>
        <begin position="1"/>
        <end position="62"/>
    </location>
</feature>
<dbReference type="Pfam" id="PF02826">
    <property type="entry name" value="2-Hacid_dh_C"/>
    <property type="match status" value="1"/>
</dbReference>
<accession>A0AAD6FC60</accession>
<dbReference type="AlphaFoldDB" id="A0AAD6FC60"/>
<dbReference type="SUPFAM" id="SSF51735">
    <property type="entry name" value="NAD(P)-binding Rossmann-fold domains"/>
    <property type="match status" value="1"/>
</dbReference>
<evidence type="ECO:0000256" key="1">
    <source>
        <dbReference type="ARBA" id="ARBA00023002"/>
    </source>
</evidence>
<dbReference type="PANTHER" id="PTHR43333:SF1">
    <property type="entry name" value="D-ISOMER SPECIFIC 2-HYDROXYACID DEHYDROGENASE NAD-BINDING DOMAIN-CONTAINING PROTEIN"/>
    <property type="match status" value="1"/>
</dbReference>
<dbReference type="GO" id="GO:0051287">
    <property type="term" value="F:NAD binding"/>
    <property type="evidence" value="ECO:0007669"/>
    <property type="project" value="InterPro"/>
</dbReference>
<comment type="caution">
    <text evidence="4">The sequence shown here is derived from an EMBL/GenBank/DDBJ whole genome shotgun (WGS) entry which is preliminary data.</text>
</comment>
<dbReference type="Gene3D" id="3.40.50.720">
    <property type="entry name" value="NAD(P)-binding Rossmann-like Domain"/>
    <property type="match status" value="2"/>
</dbReference>
<keyword evidence="5" id="KW-1185">Reference proteome</keyword>
<reference evidence="4" key="1">
    <citation type="submission" date="2022-11" db="EMBL/GenBank/DDBJ databases">
        <title>Chromosome-level genome of Pogonophryne albipinna.</title>
        <authorList>
            <person name="Jo E."/>
        </authorList>
    </citation>
    <scope>NUCLEOTIDE SEQUENCE</scope>
    <source>
        <strain evidence="4">SGF0006</strain>
        <tissue evidence="4">Muscle</tissue>
    </source>
</reference>
<keyword evidence="1" id="KW-0560">Oxidoreductase</keyword>
<keyword evidence="2" id="KW-0520">NAD</keyword>
<dbReference type="Proteomes" id="UP001219934">
    <property type="component" value="Unassembled WGS sequence"/>
</dbReference>
<evidence type="ECO:0000256" key="2">
    <source>
        <dbReference type="ARBA" id="ARBA00023027"/>
    </source>
</evidence>
<organism evidence="4 5">
    <name type="scientific">Pogonophryne albipinna</name>
    <dbReference type="NCBI Taxonomy" id="1090488"/>
    <lineage>
        <taxon>Eukaryota</taxon>
        <taxon>Metazoa</taxon>
        <taxon>Chordata</taxon>
        <taxon>Craniata</taxon>
        <taxon>Vertebrata</taxon>
        <taxon>Euteleostomi</taxon>
        <taxon>Actinopterygii</taxon>
        <taxon>Neopterygii</taxon>
        <taxon>Teleostei</taxon>
        <taxon>Neoteleostei</taxon>
        <taxon>Acanthomorphata</taxon>
        <taxon>Eupercaria</taxon>
        <taxon>Perciformes</taxon>
        <taxon>Notothenioidei</taxon>
        <taxon>Pogonophryne</taxon>
    </lineage>
</organism>
<dbReference type="InterPro" id="IPR006140">
    <property type="entry name" value="D-isomer_DH_NAD-bd"/>
</dbReference>
<gene>
    <name evidence="4" type="ORF">JOQ06_016202</name>
</gene>